<dbReference type="Proteomes" id="UP000045706">
    <property type="component" value="Unassembled WGS sequence"/>
</dbReference>
<feature type="region of interest" description="Disordered" evidence="3">
    <location>
        <begin position="164"/>
        <end position="184"/>
    </location>
</feature>
<reference evidence="7" key="1">
    <citation type="submission" date="2015-05" db="EMBL/GenBank/DDBJ databases">
        <authorList>
            <person name="Fogelqvist Johan"/>
        </authorList>
    </citation>
    <scope>NUCLEOTIDE SEQUENCE [LARGE SCALE GENOMIC DNA]</scope>
</reference>
<evidence type="ECO:0000259" key="5">
    <source>
        <dbReference type="PROSITE" id="PS50002"/>
    </source>
</evidence>
<accession>A0A0G4N949</accession>
<evidence type="ECO:0000256" key="1">
    <source>
        <dbReference type="ARBA" id="ARBA00022443"/>
    </source>
</evidence>
<evidence type="ECO:0000256" key="4">
    <source>
        <dbReference type="SAM" id="Phobius"/>
    </source>
</evidence>
<feature type="compositionally biased region" description="Polar residues" evidence="3">
    <location>
        <begin position="409"/>
        <end position="423"/>
    </location>
</feature>
<feature type="compositionally biased region" description="Basic and acidic residues" evidence="3">
    <location>
        <begin position="71"/>
        <end position="80"/>
    </location>
</feature>
<proteinExistence type="predicted"/>
<dbReference type="Gene3D" id="2.30.30.40">
    <property type="entry name" value="SH3 Domains"/>
    <property type="match status" value="1"/>
</dbReference>
<feature type="compositionally biased region" description="Pro residues" evidence="3">
    <location>
        <begin position="882"/>
        <end position="892"/>
    </location>
</feature>
<feature type="region of interest" description="Disordered" evidence="3">
    <location>
        <begin position="286"/>
        <end position="320"/>
    </location>
</feature>
<feature type="compositionally biased region" description="Low complexity" evidence="3">
    <location>
        <begin position="164"/>
        <end position="180"/>
    </location>
</feature>
<evidence type="ECO:0000313" key="7">
    <source>
        <dbReference type="Proteomes" id="UP000045706"/>
    </source>
</evidence>
<feature type="compositionally biased region" description="Polar residues" evidence="3">
    <location>
        <begin position="530"/>
        <end position="541"/>
    </location>
</feature>
<name>A0A0G4N949_VERLO</name>
<feature type="compositionally biased region" description="Polar residues" evidence="3">
    <location>
        <begin position="305"/>
        <end position="316"/>
    </location>
</feature>
<dbReference type="AlphaFoldDB" id="A0A0G4N949"/>
<keyword evidence="4" id="KW-0812">Transmembrane</keyword>
<feature type="region of interest" description="Disordered" evidence="3">
    <location>
        <begin position="702"/>
        <end position="761"/>
    </location>
</feature>
<feature type="compositionally biased region" description="Low complexity" evidence="3">
    <location>
        <begin position="893"/>
        <end position="906"/>
    </location>
</feature>
<dbReference type="Pfam" id="PF14604">
    <property type="entry name" value="SH3_9"/>
    <property type="match status" value="1"/>
</dbReference>
<evidence type="ECO:0000256" key="2">
    <source>
        <dbReference type="PROSITE-ProRule" id="PRU00192"/>
    </source>
</evidence>
<feature type="region of interest" description="Disordered" evidence="3">
    <location>
        <begin position="26"/>
        <end position="49"/>
    </location>
</feature>
<feature type="region of interest" description="Disordered" evidence="3">
    <location>
        <begin position="839"/>
        <end position="996"/>
    </location>
</feature>
<feature type="compositionally biased region" description="Polar residues" evidence="3">
    <location>
        <begin position="128"/>
        <end position="137"/>
    </location>
</feature>
<dbReference type="InterPro" id="IPR036028">
    <property type="entry name" value="SH3-like_dom_sf"/>
</dbReference>
<dbReference type="SUPFAM" id="SSF50044">
    <property type="entry name" value="SH3-domain"/>
    <property type="match status" value="2"/>
</dbReference>
<dbReference type="CDD" id="cd12087">
    <property type="entry name" value="TM_EGFR-like"/>
    <property type="match status" value="1"/>
</dbReference>
<feature type="compositionally biased region" description="Low complexity" evidence="3">
    <location>
        <begin position="919"/>
        <end position="942"/>
    </location>
</feature>
<evidence type="ECO:0000256" key="3">
    <source>
        <dbReference type="SAM" id="MobiDB-lite"/>
    </source>
</evidence>
<organism evidence="6 7">
    <name type="scientific">Verticillium longisporum</name>
    <name type="common">Verticillium dahliae var. longisporum</name>
    <dbReference type="NCBI Taxonomy" id="100787"/>
    <lineage>
        <taxon>Eukaryota</taxon>
        <taxon>Fungi</taxon>
        <taxon>Dikarya</taxon>
        <taxon>Ascomycota</taxon>
        <taxon>Pezizomycotina</taxon>
        <taxon>Sordariomycetes</taxon>
        <taxon>Hypocreomycetidae</taxon>
        <taxon>Glomerellales</taxon>
        <taxon>Plectosphaerellaceae</taxon>
        <taxon>Verticillium</taxon>
    </lineage>
</organism>
<dbReference type="PROSITE" id="PS50002">
    <property type="entry name" value="SH3"/>
    <property type="match status" value="1"/>
</dbReference>
<dbReference type="CDD" id="cd00174">
    <property type="entry name" value="SH3"/>
    <property type="match status" value="1"/>
</dbReference>
<feature type="compositionally biased region" description="Pro residues" evidence="3">
    <location>
        <begin position="862"/>
        <end position="874"/>
    </location>
</feature>
<keyword evidence="4" id="KW-0472">Membrane</keyword>
<feature type="region of interest" description="Disordered" evidence="3">
    <location>
        <begin position="66"/>
        <end position="137"/>
    </location>
</feature>
<feature type="transmembrane region" description="Helical" evidence="4">
    <location>
        <begin position="188"/>
        <end position="209"/>
    </location>
</feature>
<feature type="region of interest" description="Disordered" evidence="3">
    <location>
        <begin position="511"/>
        <end position="577"/>
    </location>
</feature>
<evidence type="ECO:0000313" key="6">
    <source>
        <dbReference type="EMBL" id="CRK42795.1"/>
    </source>
</evidence>
<dbReference type="SMART" id="SM00326">
    <property type="entry name" value="SH3"/>
    <property type="match status" value="1"/>
</dbReference>
<sequence length="996" mass="101632">MAHYHHQHLHERADDVWQNVENALNDLNPFDSRDQDDEEEPTRRSGGTTIIRTVIQTLPADFGGSVASYRTIREDDDRTTRATPTTIQGAGSPLRPEPKSSASSPSRDATTTRESAKKTTTAIPTVISEPTKTNGIPTTLAVASDAPEAPTQPSRAINAGQITSASTPSTSAQAQATASPEPSGAAKAGIAIGVLAGVFLLGLAVFFLFNRRKRQVERERLNDDDEKLHNPFAAPTTATAVVAGERSNPRAPRISLRPVTQFLPNLNFDKRASKGANIAMASTAGGLTPSHSAHSGFNAWDRPATSESANPSNPFGNQAERVPTPIAEEPLTLAADKPLPPGPVAAPPGDAWSAHAPATAAAGAAVAAGAVGAGLARKASTRKGTPKDLDLTLPAPLSVVPPSPAGTEFSMNSESPDQPNPTGSVGAAAIAAAGGPTNSTVHRRLNDDDEKLHNPFAAPTTAIAVVAAGERSNPRAPRISLRPVTQFLPNLNFDKRASKGANIAMASTAGGLTPSHSAHSGFNAWDRPATSESANPSNPFGNQAERVPTPIAEEPLTPAADKPLPPGPGAVPPGDAWSAHAPAAAAAGAAVAAGAVGAGLARKASTRKGTPKDLDLTLPAPLSVVPPSPAGTEFSMNSESPDQPNPTGSVGAAAIAAAAADKPLPPGPGAVPPGDAWSAHAPAAAAAGAAVAAGAVGAGLARKASTRKGTPKDLDLTLPAPLSVVPPSPAGTEFSMNSESPDQPNPSGSTGAAAIAAAGGPTNSTVHRVQLDFKPTLEDEMGLRAGEVVRLLHEYDDGWLDFKPTLEDEMGLRAGEVVRLLHEYDDGWALCIRLDRSSQGVVPRTCLSARPVKPRPQNGGPRGPPINVGPPRGPGPSHGPRSMPPQGGPPYQRPTTPQGGPRGAPRPMGPPGGPGSPGGRPMSPAGPRGMSPGPRSQSPGPRFQGPPGSRSQSPAGANRIPHPSRMNPNSPPRDSHMSQGPPTGPVGRKPVPGQAY</sequence>
<feature type="compositionally biased region" description="Low complexity" evidence="3">
    <location>
        <begin position="751"/>
        <end position="760"/>
    </location>
</feature>
<dbReference type="InterPro" id="IPR001452">
    <property type="entry name" value="SH3_domain"/>
</dbReference>
<feature type="region of interest" description="Disordered" evidence="3">
    <location>
        <begin position="377"/>
        <end position="427"/>
    </location>
</feature>
<feature type="region of interest" description="Disordered" evidence="3">
    <location>
        <begin position="602"/>
        <end position="649"/>
    </location>
</feature>
<dbReference type="EMBL" id="CVQI01032940">
    <property type="protein sequence ID" value="CRK42795.1"/>
    <property type="molecule type" value="Genomic_DNA"/>
</dbReference>
<gene>
    <name evidence="6" type="ORF">BN1723_005420</name>
</gene>
<feature type="compositionally biased region" description="Polar residues" evidence="3">
    <location>
        <begin position="734"/>
        <end position="750"/>
    </location>
</feature>
<feature type="domain" description="SH3" evidence="5">
    <location>
        <begin position="784"/>
        <end position="852"/>
    </location>
</feature>
<keyword evidence="4" id="KW-1133">Transmembrane helix</keyword>
<protein>
    <recommendedName>
        <fullName evidence="5">SH3 domain-containing protein</fullName>
    </recommendedName>
</protein>
<keyword evidence="1 2" id="KW-0728">SH3 domain</keyword>